<dbReference type="AlphaFoldDB" id="A0A5B7IZ99"/>
<evidence type="ECO:0000313" key="2">
    <source>
        <dbReference type="Proteomes" id="UP000324222"/>
    </source>
</evidence>
<proteinExistence type="predicted"/>
<organism evidence="1 2">
    <name type="scientific">Portunus trituberculatus</name>
    <name type="common">Swimming crab</name>
    <name type="synonym">Neptunus trituberculatus</name>
    <dbReference type="NCBI Taxonomy" id="210409"/>
    <lineage>
        <taxon>Eukaryota</taxon>
        <taxon>Metazoa</taxon>
        <taxon>Ecdysozoa</taxon>
        <taxon>Arthropoda</taxon>
        <taxon>Crustacea</taxon>
        <taxon>Multicrustacea</taxon>
        <taxon>Malacostraca</taxon>
        <taxon>Eumalacostraca</taxon>
        <taxon>Eucarida</taxon>
        <taxon>Decapoda</taxon>
        <taxon>Pleocyemata</taxon>
        <taxon>Brachyura</taxon>
        <taxon>Eubrachyura</taxon>
        <taxon>Portunoidea</taxon>
        <taxon>Portunidae</taxon>
        <taxon>Portuninae</taxon>
        <taxon>Portunus</taxon>
    </lineage>
</organism>
<evidence type="ECO:0000313" key="1">
    <source>
        <dbReference type="EMBL" id="MPC87619.1"/>
    </source>
</evidence>
<dbReference type="EMBL" id="VSRR010075064">
    <property type="protein sequence ID" value="MPC87619.1"/>
    <property type="molecule type" value="Genomic_DNA"/>
</dbReference>
<reference evidence="1 2" key="1">
    <citation type="submission" date="2019-05" db="EMBL/GenBank/DDBJ databases">
        <title>Another draft genome of Portunus trituberculatus and its Hox gene families provides insights of decapod evolution.</title>
        <authorList>
            <person name="Jeong J.-H."/>
            <person name="Song I."/>
            <person name="Kim S."/>
            <person name="Choi T."/>
            <person name="Kim D."/>
            <person name="Ryu S."/>
            <person name="Kim W."/>
        </authorList>
    </citation>
    <scope>NUCLEOTIDE SEQUENCE [LARGE SCALE GENOMIC DNA]</scope>
    <source>
        <tissue evidence="1">Muscle</tissue>
    </source>
</reference>
<accession>A0A5B7IZ99</accession>
<name>A0A5B7IZ99_PORTR</name>
<gene>
    <name evidence="1" type="ORF">E2C01_082489</name>
</gene>
<keyword evidence="2" id="KW-1185">Reference proteome</keyword>
<sequence length="87" mass="9398">MLMLAGQKQEEADLISVTCSSGEHNPIKVVKVNTAEVRGRITGQGVRPLSCFPPNSAAASHDHQKCKNIKSHSSRGNVTLLMKITED</sequence>
<protein>
    <submittedName>
        <fullName evidence="1">Uncharacterized protein</fullName>
    </submittedName>
</protein>
<dbReference type="Proteomes" id="UP000324222">
    <property type="component" value="Unassembled WGS sequence"/>
</dbReference>
<comment type="caution">
    <text evidence="1">The sequence shown here is derived from an EMBL/GenBank/DDBJ whole genome shotgun (WGS) entry which is preliminary data.</text>
</comment>